<evidence type="ECO:0000313" key="12">
    <source>
        <dbReference type="EMBL" id="EDW84684.2"/>
    </source>
</evidence>
<evidence type="ECO:0000256" key="7">
    <source>
        <dbReference type="ARBA" id="ARBA00022842"/>
    </source>
</evidence>
<feature type="region of interest" description="Disordered" evidence="9">
    <location>
        <begin position="346"/>
        <end position="481"/>
    </location>
</feature>
<evidence type="ECO:0000256" key="2">
    <source>
        <dbReference type="ARBA" id="ARBA00001946"/>
    </source>
</evidence>
<gene>
    <name evidence="12" type="primary">Dwil\GK14246</name>
    <name evidence="12" type="ORF">Dwil_GK14246</name>
</gene>
<dbReference type="GO" id="GO:0043005">
    <property type="term" value="C:neuron projection"/>
    <property type="evidence" value="ECO:0007669"/>
    <property type="project" value="EnsemblMetazoa"/>
</dbReference>
<evidence type="ECO:0000256" key="4">
    <source>
        <dbReference type="ARBA" id="ARBA00022490"/>
    </source>
</evidence>
<evidence type="ECO:0000313" key="13">
    <source>
        <dbReference type="Proteomes" id="UP000007798"/>
    </source>
</evidence>
<dbReference type="SUPFAM" id="SSF81631">
    <property type="entry name" value="PAP/OAS1 substrate-binding domain"/>
    <property type="match status" value="1"/>
</dbReference>
<accession>B4NHS4</accession>
<dbReference type="STRING" id="7260.B4NHS4"/>
<dbReference type="GO" id="GO:0007616">
    <property type="term" value="P:long-term memory"/>
    <property type="evidence" value="ECO:0007669"/>
    <property type="project" value="EnsemblMetazoa"/>
</dbReference>
<comment type="cofactor">
    <cofactor evidence="1">
        <name>Mn(2+)</name>
        <dbReference type="ChEBI" id="CHEBI:29035"/>
    </cofactor>
</comment>
<dbReference type="InParanoid" id="B4NHS4"/>
<dbReference type="CDD" id="cd05402">
    <property type="entry name" value="NT_PAP_TUTase"/>
    <property type="match status" value="1"/>
</dbReference>
<keyword evidence="6" id="KW-0479">Metal-binding</keyword>
<dbReference type="eggNOG" id="KOG4384">
    <property type="taxonomic scope" value="Eukaryota"/>
</dbReference>
<keyword evidence="4" id="KW-0963">Cytoplasm</keyword>
<dbReference type="InterPro" id="IPR054708">
    <property type="entry name" value="MTPAP-like_central"/>
</dbReference>
<comment type="subcellular location">
    <subcellularLocation>
        <location evidence="3">Cytoplasm</location>
    </subcellularLocation>
</comment>
<organism evidence="12 13">
    <name type="scientific">Drosophila willistoni</name>
    <name type="common">Fruit fly</name>
    <dbReference type="NCBI Taxonomy" id="7260"/>
    <lineage>
        <taxon>Eukaryota</taxon>
        <taxon>Metazoa</taxon>
        <taxon>Ecdysozoa</taxon>
        <taxon>Arthropoda</taxon>
        <taxon>Hexapoda</taxon>
        <taxon>Insecta</taxon>
        <taxon>Pterygota</taxon>
        <taxon>Neoptera</taxon>
        <taxon>Endopterygota</taxon>
        <taxon>Diptera</taxon>
        <taxon>Brachycera</taxon>
        <taxon>Muscomorpha</taxon>
        <taxon>Ephydroidea</taxon>
        <taxon>Drosophilidae</taxon>
        <taxon>Drosophila</taxon>
        <taxon>Sophophora</taxon>
    </lineage>
</organism>
<feature type="region of interest" description="Disordered" evidence="9">
    <location>
        <begin position="129"/>
        <end position="165"/>
    </location>
</feature>
<keyword evidence="7" id="KW-0460">Magnesium</keyword>
<dbReference type="Proteomes" id="UP000007798">
    <property type="component" value="Unassembled WGS sequence"/>
</dbReference>
<comment type="cofactor">
    <cofactor evidence="2">
        <name>Mg(2+)</name>
        <dbReference type="ChEBI" id="CHEBI:18420"/>
    </cofactor>
</comment>
<feature type="compositionally biased region" description="Low complexity" evidence="9">
    <location>
        <begin position="407"/>
        <end position="420"/>
    </location>
</feature>
<evidence type="ECO:0000256" key="1">
    <source>
        <dbReference type="ARBA" id="ARBA00001936"/>
    </source>
</evidence>
<feature type="non-terminal residue" evidence="12">
    <location>
        <position position="1233"/>
    </location>
</feature>
<dbReference type="GO" id="GO:0005654">
    <property type="term" value="C:nucleoplasm"/>
    <property type="evidence" value="ECO:0007669"/>
    <property type="project" value="EnsemblMetazoa"/>
</dbReference>
<feature type="region of interest" description="Disordered" evidence="9">
    <location>
        <begin position="1206"/>
        <end position="1233"/>
    </location>
</feature>
<dbReference type="HOGENOM" id="CLU_258575_0_0_1"/>
<dbReference type="Gene3D" id="3.30.460.10">
    <property type="entry name" value="Beta Polymerase, domain 2"/>
    <property type="match status" value="1"/>
</dbReference>
<dbReference type="FunCoup" id="B4NHS4">
    <property type="interactions" value="1"/>
</dbReference>
<evidence type="ECO:0000256" key="9">
    <source>
        <dbReference type="SAM" id="MobiDB-lite"/>
    </source>
</evidence>
<dbReference type="Gene3D" id="1.10.1410.10">
    <property type="match status" value="1"/>
</dbReference>
<dbReference type="OrthoDB" id="2274644at2759"/>
<evidence type="ECO:0000256" key="6">
    <source>
        <dbReference type="ARBA" id="ARBA00022723"/>
    </source>
</evidence>
<feature type="compositionally biased region" description="Low complexity" evidence="9">
    <location>
        <begin position="731"/>
        <end position="745"/>
    </location>
</feature>
<feature type="compositionally biased region" description="Polar residues" evidence="9">
    <location>
        <begin position="264"/>
        <end position="274"/>
    </location>
</feature>
<dbReference type="GO" id="GO:0046872">
    <property type="term" value="F:metal ion binding"/>
    <property type="evidence" value="ECO:0007669"/>
    <property type="project" value="UniProtKB-KW"/>
</dbReference>
<dbReference type="Pfam" id="PF03828">
    <property type="entry name" value="PAP_assoc"/>
    <property type="match status" value="1"/>
</dbReference>
<dbReference type="GO" id="GO:0031123">
    <property type="term" value="P:RNA 3'-end processing"/>
    <property type="evidence" value="ECO:0007669"/>
    <property type="project" value="TreeGrafter"/>
</dbReference>
<dbReference type="PANTHER" id="PTHR12271:SF40">
    <property type="entry name" value="POLY(A) RNA POLYMERASE GLD2"/>
    <property type="match status" value="1"/>
</dbReference>
<evidence type="ECO:0000256" key="5">
    <source>
        <dbReference type="ARBA" id="ARBA00022679"/>
    </source>
</evidence>
<feature type="region of interest" description="Disordered" evidence="9">
    <location>
        <begin position="715"/>
        <end position="745"/>
    </location>
</feature>
<comment type="similarity">
    <text evidence="8">Belongs to the DNA polymerase type-B-like family. GLD2 subfamily.</text>
</comment>
<reference evidence="12 13" key="1">
    <citation type="journal article" date="2007" name="Nature">
        <title>Evolution of genes and genomes on the Drosophila phylogeny.</title>
        <authorList>
            <consortium name="Drosophila 12 Genomes Consortium"/>
            <person name="Clark A.G."/>
            <person name="Eisen M.B."/>
            <person name="Smith D.R."/>
            <person name="Bergman C.M."/>
            <person name="Oliver B."/>
            <person name="Markow T.A."/>
            <person name="Kaufman T.C."/>
            <person name="Kellis M."/>
            <person name="Gelbart W."/>
            <person name="Iyer V.N."/>
            <person name="Pollard D.A."/>
            <person name="Sackton T.B."/>
            <person name="Larracuente A.M."/>
            <person name="Singh N.D."/>
            <person name="Abad J.P."/>
            <person name="Abt D.N."/>
            <person name="Adryan B."/>
            <person name="Aguade M."/>
            <person name="Akashi H."/>
            <person name="Anderson W.W."/>
            <person name="Aquadro C.F."/>
            <person name="Ardell D.H."/>
            <person name="Arguello R."/>
            <person name="Artieri C.G."/>
            <person name="Barbash D.A."/>
            <person name="Barker D."/>
            <person name="Barsanti P."/>
            <person name="Batterham P."/>
            <person name="Batzoglou S."/>
            <person name="Begun D."/>
            <person name="Bhutkar A."/>
            <person name="Blanco E."/>
            <person name="Bosak S.A."/>
            <person name="Bradley R.K."/>
            <person name="Brand A.D."/>
            <person name="Brent M.R."/>
            <person name="Brooks A.N."/>
            <person name="Brown R.H."/>
            <person name="Butlin R.K."/>
            <person name="Caggese C."/>
            <person name="Calvi B.R."/>
            <person name="Bernardo de Carvalho A."/>
            <person name="Caspi A."/>
            <person name="Castrezana S."/>
            <person name="Celniker S.E."/>
            <person name="Chang J.L."/>
            <person name="Chapple C."/>
            <person name="Chatterji S."/>
            <person name="Chinwalla A."/>
            <person name="Civetta A."/>
            <person name="Clifton S.W."/>
            <person name="Comeron J.M."/>
            <person name="Costello J.C."/>
            <person name="Coyne J.A."/>
            <person name="Daub J."/>
            <person name="David R.G."/>
            <person name="Delcher A.L."/>
            <person name="Delehaunty K."/>
            <person name="Do C.B."/>
            <person name="Ebling H."/>
            <person name="Edwards K."/>
            <person name="Eickbush T."/>
            <person name="Evans J.D."/>
            <person name="Filipski A."/>
            <person name="Findeiss S."/>
            <person name="Freyhult E."/>
            <person name="Fulton L."/>
            <person name="Fulton R."/>
            <person name="Garcia A.C."/>
            <person name="Gardiner A."/>
            <person name="Garfield D.A."/>
            <person name="Garvin B.E."/>
            <person name="Gibson G."/>
            <person name="Gilbert D."/>
            <person name="Gnerre S."/>
            <person name="Godfrey J."/>
            <person name="Good R."/>
            <person name="Gotea V."/>
            <person name="Gravely B."/>
            <person name="Greenberg A.J."/>
            <person name="Griffiths-Jones S."/>
            <person name="Gross S."/>
            <person name="Guigo R."/>
            <person name="Gustafson E.A."/>
            <person name="Haerty W."/>
            <person name="Hahn M.W."/>
            <person name="Halligan D.L."/>
            <person name="Halpern A.L."/>
            <person name="Halter G.M."/>
            <person name="Han M.V."/>
            <person name="Heger A."/>
            <person name="Hillier L."/>
            <person name="Hinrichs A.S."/>
            <person name="Holmes I."/>
            <person name="Hoskins R.A."/>
            <person name="Hubisz M.J."/>
            <person name="Hultmark D."/>
            <person name="Huntley M.A."/>
            <person name="Jaffe D.B."/>
            <person name="Jagadeeshan S."/>
            <person name="Jeck W.R."/>
            <person name="Johnson J."/>
            <person name="Jones C.D."/>
            <person name="Jordan W.C."/>
            <person name="Karpen G.H."/>
            <person name="Kataoka E."/>
            <person name="Keightley P.D."/>
            <person name="Kheradpour P."/>
            <person name="Kirkness E.F."/>
            <person name="Koerich L.B."/>
            <person name="Kristiansen K."/>
            <person name="Kudrna D."/>
            <person name="Kulathinal R.J."/>
            <person name="Kumar S."/>
            <person name="Kwok R."/>
            <person name="Lander E."/>
            <person name="Langley C.H."/>
            <person name="Lapoint R."/>
            <person name="Lazzaro B.P."/>
            <person name="Lee S.J."/>
            <person name="Levesque L."/>
            <person name="Li R."/>
            <person name="Lin C.F."/>
            <person name="Lin M.F."/>
            <person name="Lindblad-Toh K."/>
            <person name="Llopart A."/>
            <person name="Long M."/>
            <person name="Low L."/>
            <person name="Lozovsky E."/>
            <person name="Lu J."/>
            <person name="Luo M."/>
            <person name="Machado C.A."/>
            <person name="Makalowski W."/>
            <person name="Marzo M."/>
            <person name="Matsuda M."/>
            <person name="Matzkin L."/>
            <person name="McAllister B."/>
            <person name="McBride C.S."/>
            <person name="McKernan B."/>
            <person name="McKernan K."/>
            <person name="Mendez-Lago M."/>
            <person name="Minx P."/>
            <person name="Mollenhauer M.U."/>
            <person name="Montooth K."/>
            <person name="Mount S.M."/>
            <person name="Mu X."/>
            <person name="Myers E."/>
            <person name="Negre B."/>
            <person name="Newfeld S."/>
            <person name="Nielsen R."/>
            <person name="Noor M.A."/>
            <person name="O'Grady P."/>
            <person name="Pachter L."/>
            <person name="Papaceit M."/>
            <person name="Parisi M.J."/>
            <person name="Parisi M."/>
            <person name="Parts L."/>
            <person name="Pedersen J.S."/>
            <person name="Pesole G."/>
            <person name="Phillippy A.M."/>
            <person name="Ponting C.P."/>
            <person name="Pop M."/>
            <person name="Porcelli D."/>
            <person name="Powell J.R."/>
            <person name="Prohaska S."/>
            <person name="Pruitt K."/>
            <person name="Puig M."/>
            <person name="Quesneville H."/>
            <person name="Ram K.R."/>
            <person name="Rand D."/>
            <person name="Rasmussen M.D."/>
            <person name="Reed L.K."/>
            <person name="Reenan R."/>
            <person name="Reily A."/>
            <person name="Remington K.A."/>
            <person name="Rieger T.T."/>
            <person name="Ritchie M.G."/>
            <person name="Robin C."/>
            <person name="Rogers Y.H."/>
            <person name="Rohde C."/>
            <person name="Rozas J."/>
            <person name="Rubenfield M.J."/>
            <person name="Ruiz A."/>
            <person name="Russo S."/>
            <person name="Salzberg S.L."/>
            <person name="Sanchez-Gracia A."/>
            <person name="Saranga D.J."/>
            <person name="Sato H."/>
            <person name="Schaeffer S.W."/>
            <person name="Schatz M.C."/>
            <person name="Schlenke T."/>
            <person name="Schwartz R."/>
            <person name="Segarra C."/>
            <person name="Singh R.S."/>
            <person name="Sirot L."/>
            <person name="Sirota M."/>
            <person name="Sisneros N.B."/>
            <person name="Smith C.D."/>
            <person name="Smith T.F."/>
            <person name="Spieth J."/>
            <person name="Stage D.E."/>
            <person name="Stark A."/>
            <person name="Stephan W."/>
            <person name="Strausberg R.L."/>
            <person name="Strempel S."/>
            <person name="Sturgill D."/>
            <person name="Sutton G."/>
            <person name="Sutton G.G."/>
            <person name="Tao W."/>
            <person name="Teichmann S."/>
            <person name="Tobari Y.N."/>
            <person name="Tomimura Y."/>
            <person name="Tsolas J.M."/>
            <person name="Valente V.L."/>
            <person name="Venter E."/>
            <person name="Venter J.C."/>
            <person name="Vicario S."/>
            <person name="Vieira F.G."/>
            <person name="Vilella A.J."/>
            <person name="Villasante A."/>
            <person name="Walenz B."/>
            <person name="Wang J."/>
            <person name="Wasserman M."/>
            <person name="Watts T."/>
            <person name="Wilson D."/>
            <person name="Wilson R.K."/>
            <person name="Wing R.A."/>
            <person name="Wolfner M.F."/>
            <person name="Wong A."/>
            <person name="Wong G.K."/>
            <person name="Wu C.I."/>
            <person name="Wu G."/>
            <person name="Yamamoto D."/>
            <person name="Yang H.P."/>
            <person name="Yang S.P."/>
            <person name="Yorke J.A."/>
            <person name="Yoshida K."/>
            <person name="Zdobnov E."/>
            <person name="Zhang P."/>
            <person name="Zhang Y."/>
            <person name="Zimin A.V."/>
            <person name="Baldwin J."/>
            <person name="Abdouelleil A."/>
            <person name="Abdulkadir J."/>
            <person name="Abebe A."/>
            <person name="Abera B."/>
            <person name="Abreu J."/>
            <person name="Acer S.C."/>
            <person name="Aftuck L."/>
            <person name="Alexander A."/>
            <person name="An P."/>
            <person name="Anderson E."/>
            <person name="Anderson S."/>
            <person name="Arachi H."/>
            <person name="Azer M."/>
            <person name="Bachantsang P."/>
            <person name="Barry A."/>
            <person name="Bayul T."/>
            <person name="Berlin A."/>
            <person name="Bessette D."/>
            <person name="Bloom T."/>
            <person name="Blye J."/>
            <person name="Boguslavskiy L."/>
            <person name="Bonnet C."/>
            <person name="Boukhgalter B."/>
            <person name="Bourzgui I."/>
            <person name="Brown A."/>
            <person name="Cahill P."/>
            <person name="Channer S."/>
            <person name="Cheshatsang Y."/>
            <person name="Chuda L."/>
            <person name="Citroen M."/>
            <person name="Collymore A."/>
            <person name="Cooke P."/>
            <person name="Costello M."/>
            <person name="D'Aco K."/>
            <person name="Daza R."/>
            <person name="De Haan G."/>
            <person name="DeGray S."/>
            <person name="DeMaso C."/>
            <person name="Dhargay N."/>
            <person name="Dooley K."/>
            <person name="Dooley E."/>
            <person name="Doricent M."/>
            <person name="Dorje P."/>
            <person name="Dorjee K."/>
            <person name="Dupes A."/>
            <person name="Elong R."/>
            <person name="Falk J."/>
            <person name="Farina A."/>
            <person name="Faro S."/>
            <person name="Ferguson D."/>
            <person name="Fisher S."/>
            <person name="Foley C.D."/>
            <person name="Franke A."/>
            <person name="Friedrich D."/>
            <person name="Gadbois L."/>
            <person name="Gearin G."/>
            <person name="Gearin C.R."/>
            <person name="Giannoukos G."/>
            <person name="Goode T."/>
            <person name="Graham J."/>
            <person name="Grandbois E."/>
            <person name="Grewal S."/>
            <person name="Gyaltsen K."/>
            <person name="Hafez N."/>
            <person name="Hagos B."/>
            <person name="Hall J."/>
            <person name="Henson C."/>
            <person name="Hollinger A."/>
            <person name="Honan T."/>
            <person name="Huard M.D."/>
            <person name="Hughes L."/>
            <person name="Hurhula B."/>
            <person name="Husby M.E."/>
            <person name="Kamat A."/>
            <person name="Kanga B."/>
            <person name="Kashin S."/>
            <person name="Khazanovich D."/>
            <person name="Kisner P."/>
            <person name="Lance K."/>
            <person name="Lara M."/>
            <person name="Lee W."/>
            <person name="Lennon N."/>
            <person name="Letendre F."/>
            <person name="LeVine R."/>
            <person name="Lipovsky A."/>
            <person name="Liu X."/>
            <person name="Liu J."/>
            <person name="Liu S."/>
            <person name="Lokyitsang T."/>
            <person name="Lokyitsang Y."/>
            <person name="Lubonja R."/>
            <person name="Lui A."/>
            <person name="MacDonald P."/>
            <person name="Magnisalis V."/>
            <person name="Maru K."/>
            <person name="Matthews C."/>
            <person name="McCusker W."/>
            <person name="McDonough S."/>
            <person name="Mehta T."/>
            <person name="Meldrim J."/>
            <person name="Meneus L."/>
            <person name="Mihai O."/>
            <person name="Mihalev A."/>
            <person name="Mihova T."/>
            <person name="Mittelman R."/>
            <person name="Mlenga V."/>
            <person name="Montmayeur A."/>
            <person name="Mulrain L."/>
            <person name="Navidi A."/>
            <person name="Naylor J."/>
            <person name="Negash T."/>
            <person name="Nguyen T."/>
            <person name="Nguyen N."/>
            <person name="Nicol R."/>
            <person name="Norbu C."/>
            <person name="Norbu N."/>
            <person name="Novod N."/>
            <person name="O'Neill B."/>
            <person name="Osman S."/>
            <person name="Markiewicz E."/>
            <person name="Oyono O.L."/>
            <person name="Patti C."/>
            <person name="Phunkhang P."/>
            <person name="Pierre F."/>
            <person name="Priest M."/>
            <person name="Raghuraman S."/>
            <person name="Rege F."/>
            <person name="Reyes R."/>
            <person name="Rise C."/>
            <person name="Rogov P."/>
            <person name="Ross K."/>
            <person name="Ryan E."/>
            <person name="Settipalli S."/>
            <person name="Shea T."/>
            <person name="Sherpa N."/>
            <person name="Shi L."/>
            <person name="Shih D."/>
            <person name="Sparrow T."/>
            <person name="Spaulding J."/>
            <person name="Stalker J."/>
            <person name="Stange-Thomann N."/>
            <person name="Stavropoulos S."/>
            <person name="Stone C."/>
            <person name="Strader C."/>
            <person name="Tesfaye S."/>
            <person name="Thomson T."/>
            <person name="Thoulutsang Y."/>
            <person name="Thoulutsang D."/>
            <person name="Topham K."/>
            <person name="Topping I."/>
            <person name="Tsamla T."/>
            <person name="Vassiliev H."/>
            <person name="Vo A."/>
            <person name="Wangchuk T."/>
            <person name="Wangdi T."/>
            <person name="Weiand M."/>
            <person name="Wilkinson J."/>
            <person name="Wilson A."/>
            <person name="Yadav S."/>
            <person name="Young G."/>
            <person name="Yu Q."/>
            <person name="Zembek L."/>
            <person name="Zhong D."/>
            <person name="Zimmer A."/>
            <person name="Zwirko Z."/>
            <person name="Jaffe D.B."/>
            <person name="Alvarez P."/>
            <person name="Brockman W."/>
            <person name="Butler J."/>
            <person name="Chin C."/>
            <person name="Gnerre S."/>
            <person name="Grabherr M."/>
            <person name="Kleber M."/>
            <person name="Mauceli E."/>
            <person name="MacCallum I."/>
        </authorList>
    </citation>
    <scope>NUCLEOTIDE SEQUENCE [LARGE SCALE GENOMIC DNA]</scope>
    <source>
        <strain evidence="13">Tucson 14030-0811.24</strain>
    </source>
</reference>
<dbReference type="GO" id="GO:0005737">
    <property type="term" value="C:cytoplasm"/>
    <property type="evidence" value="ECO:0007669"/>
    <property type="project" value="UniProtKB-SubCell"/>
</dbReference>
<evidence type="ECO:0000259" key="10">
    <source>
        <dbReference type="Pfam" id="PF03828"/>
    </source>
</evidence>
<protein>
    <submittedName>
        <fullName evidence="12">Uncharacterized protein</fullName>
    </submittedName>
</protein>
<evidence type="ECO:0000256" key="3">
    <source>
        <dbReference type="ARBA" id="ARBA00004496"/>
    </source>
</evidence>
<name>B4NHS4_DROWI</name>
<dbReference type="InterPro" id="IPR043519">
    <property type="entry name" value="NT_sf"/>
</dbReference>
<feature type="compositionally biased region" description="Basic residues" evidence="9">
    <location>
        <begin position="437"/>
        <end position="449"/>
    </location>
</feature>
<feature type="region of interest" description="Disordered" evidence="9">
    <location>
        <begin position="240"/>
        <end position="274"/>
    </location>
</feature>
<dbReference type="PANTHER" id="PTHR12271">
    <property type="entry name" value="POLY A POLYMERASE CID PAP -RELATED"/>
    <property type="match status" value="1"/>
</dbReference>
<dbReference type="GO" id="GO:1990817">
    <property type="term" value="F:poly(A) RNA polymerase activity"/>
    <property type="evidence" value="ECO:0007669"/>
    <property type="project" value="EnsemblMetazoa"/>
</dbReference>
<dbReference type="EMBL" id="CH964272">
    <property type="protein sequence ID" value="EDW84684.2"/>
    <property type="molecule type" value="Genomic_DNA"/>
</dbReference>
<dbReference type="Pfam" id="PF22600">
    <property type="entry name" value="MTPAP-like_central"/>
    <property type="match status" value="1"/>
</dbReference>
<feature type="compositionally biased region" description="Basic and acidic residues" evidence="9">
    <location>
        <begin position="129"/>
        <end position="144"/>
    </location>
</feature>
<feature type="compositionally biased region" description="Polar residues" evidence="9">
    <location>
        <begin position="1215"/>
        <end position="1225"/>
    </location>
</feature>
<dbReference type="SUPFAM" id="SSF81301">
    <property type="entry name" value="Nucleotidyltransferase"/>
    <property type="match status" value="1"/>
</dbReference>
<evidence type="ECO:0000259" key="11">
    <source>
        <dbReference type="Pfam" id="PF22600"/>
    </source>
</evidence>
<feature type="domain" description="Poly(A) RNA polymerase mitochondrial-like central palm" evidence="11">
    <location>
        <begin position="815"/>
        <end position="953"/>
    </location>
</feature>
<keyword evidence="13" id="KW-1185">Reference proteome</keyword>
<feature type="domain" description="PAP-associated" evidence="10">
    <location>
        <begin position="1042"/>
        <end position="1103"/>
    </location>
</feature>
<evidence type="ECO:0000256" key="8">
    <source>
        <dbReference type="ARBA" id="ARBA00038491"/>
    </source>
</evidence>
<feature type="compositionally biased region" description="Polar residues" evidence="9">
    <location>
        <begin position="346"/>
        <end position="370"/>
    </location>
</feature>
<dbReference type="eggNOG" id="KOG2277">
    <property type="taxonomic scope" value="Eukaryota"/>
</dbReference>
<proteinExistence type="inferred from homology"/>
<dbReference type="InterPro" id="IPR002058">
    <property type="entry name" value="PAP_assoc"/>
</dbReference>
<feature type="compositionally biased region" description="Basic and acidic residues" evidence="9">
    <location>
        <begin position="383"/>
        <end position="392"/>
    </location>
</feature>
<sequence length="1233" mass="136889">MSTALAATASAASTATTTPALLSATATATTSTSNTSSTTTTTITAATTTTTIPIKSVSGLLGVSPEKAEVTGRMPSNLVEQQQQQQSVSVVSHHLVDINGNEKSVSSNSQASSVGVLQKNLKAKVEPKFQTEKHEITSNEEKPIQDPSVGGESKQTQTAAAHTFPRPPGGYKYSIEFLYSIGSTMAGMTLNIPTPASITPRSMRTTPPPQPLAHLPLLQNTMAMGMNMGMAMGGVSPRPLRSGGTPPDNRFVGGGSSAAGGLNTGTSSPGNSNVSPTQYIYPGYIPSGPQRRLWHGDNAVWQFDRNYPYNQGYSSQYGFPMMPMGFEHAYGGQRFVYPGYYNQATSPTTSRGSRHPSPNSLSTSPTVNGNQQQQQQHYQPSDFKPRGRERQSIKRGKYNLQGKETNSNSSGSLSTSSSKSQLDRRADGASSNTSLSPHKHRQRSYRNRFRYGPAPEVERKSQTPTYQPHIANNRVPKYPSSSFQQTATMDYMKQQNRQHSRYYQSRHMDGYGYQPVGPHHHHHHHHYMMYSVQGHVNMGTDGNGNPLMDSNATPEGEQPLDMDFHNHHFAMDVQNGVYHPNAYKQDISDMDNCCQLSQDSSLCGGLEIDDGQSYASLMASSDSGDSESELSDTSVESLVRHITVDCLAKAMSAQLPDLNGPNLVPYGDMQNLKELERKSQMALSNGYKCINTPSTLNCCGDMLNVVFPVELEEDHKAQPSVSEDADDDSSEASALSCSPSACSSKSTMGSVAVAAKANIIMDESPDSDLPIIMHNRYWREFFGYTPADRFLLRAKLIEMKRPPRTVPSRAKWDHLSLGIWHKFVDAQQTCQLYKTKMRLWRSIYSVTMDTYPRYGLYLVGSSISYFGSKCSDMDICMLACTNPNIDPRMEAVYHLQLMRELLSSTDMFQDFNLIEARVPILRFTDRRHKVEVDINFNNSVGIRNTHLLYCYSQLEWRVRPIALTVKQWAQYHNINNAKNMTISSYSLMLMVIHYLQAGVSPPVLPCLHKLYPEKFGLLQPNDFGYVDMNEIIGPYQSDNRQPLGELLLGFLHYYSVFEYSKYVISIRVGGVLPVDVCRSSKAAKNDIHQWNELCIEEPFDQTNTARSVYDPITFDRIRTIFLASYRRLESTRNLSSIFEHYDGPTIGMQPTAGDSEHDFDGHYVKLSSRSGSTNELLIPSPKESIHMLEKASTLVWRETTGDEQKSSLLLEKDTTSGSIEKSVSGNTNTTNNT</sequence>
<keyword evidence="5" id="KW-0808">Transferase</keyword>
<dbReference type="AlphaFoldDB" id="B4NHS4"/>